<name>A0ABS8EV58_9FIRM</name>
<dbReference type="EMBL" id="JAJEQE010000020">
    <property type="protein sequence ID" value="MCC2149055.1"/>
    <property type="molecule type" value="Genomic_DNA"/>
</dbReference>
<organism evidence="1 2">
    <name type="scientific">Hominisplanchenecus faecis</name>
    <dbReference type="NCBI Taxonomy" id="2885351"/>
    <lineage>
        <taxon>Bacteria</taxon>
        <taxon>Bacillati</taxon>
        <taxon>Bacillota</taxon>
        <taxon>Clostridia</taxon>
        <taxon>Lachnospirales</taxon>
        <taxon>Lachnospiraceae</taxon>
        <taxon>Hominisplanchenecus</taxon>
    </lineage>
</organism>
<keyword evidence="2" id="KW-1185">Reference proteome</keyword>
<proteinExistence type="predicted"/>
<reference evidence="1 2" key="1">
    <citation type="submission" date="2021-10" db="EMBL/GenBank/DDBJ databases">
        <title>Anaerobic single-cell dispensing facilitates the cultivation of human gut bacteria.</title>
        <authorList>
            <person name="Afrizal A."/>
        </authorList>
    </citation>
    <scope>NUCLEOTIDE SEQUENCE [LARGE SCALE GENOMIC DNA]</scope>
    <source>
        <strain evidence="1 2">CLA-AA-H246</strain>
    </source>
</reference>
<gene>
    <name evidence="1" type="ORF">LKD42_07270</name>
</gene>
<accession>A0ABS8EV58</accession>
<comment type="caution">
    <text evidence="1">The sequence shown here is derived from an EMBL/GenBank/DDBJ whole genome shotgun (WGS) entry which is preliminary data.</text>
</comment>
<dbReference type="Proteomes" id="UP001299235">
    <property type="component" value="Unassembled WGS sequence"/>
</dbReference>
<sequence length="65" mass="7190">GAEHPVDVRFAPTEAERRHKSGMIISRYANTGEDCGSAMHGTIRRHHSLGLLTLTSIYKKILSSQ</sequence>
<feature type="non-terminal residue" evidence="1">
    <location>
        <position position="1"/>
    </location>
</feature>
<dbReference type="RefSeq" id="WP_248835297.1">
    <property type="nucleotide sequence ID" value="NZ_JAJEQE010000020.1"/>
</dbReference>
<evidence type="ECO:0000313" key="1">
    <source>
        <dbReference type="EMBL" id="MCC2149055.1"/>
    </source>
</evidence>
<protein>
    <submittedName>
        <fullName evidence="1">Uncharacterized protein</fullName>
    </submittedName>
</protein>
<evidence type="ECO:0000313" key="2">
    <source>
        <dbReference type="Proteomes" id="UP001299235"/>
    </source>
</evidence>